<evidence type="ECO:0000313" key="1">
    <source>
        <dbReference type="EMBL" id="AIY90039.1"/>
    </source>
</evidence>
<dbReference type="AlphaFoldDB" id="A0A0A7GDC4"/>
<proteinExistence type="predicted"/>
<organism evidence="1 2">
    <name type="scientific">Geoglobus acetivorans</name>
    <dbReference type="NCBI Taxonomy" id="565033"/>
    <lineage>
        <taxon>Archaea</taxon>
        <taxon>Methanobacteriati</taxon>
        <taxon>Methanobacteriota</taxon>
        <taxon>Archaeoglobi</taxon>
        <taxon>Archaeoglobales</taxon>
        <taxon>Archaeoglobaceae</taxon>
        <taxon>Geoglobus</taxon>
    </lineage>
</organism>
<evidence type="ECO:0000313" key="2">
    <source>
        <dbReference type="Proteomes" id="UP000030624"/>
    </source>
</evidence>
<dbReference type="KEGG" id="gac:GACE_0994"/>
<gene>
    <name evidence="1" type="ORF">GACE_0994</name>
</gene>
<protein>
    <submittedName>
        <fullName evidence="1">Uncharacterized protein</fullName>
    </submittedName>
</protein>
<accession>A0A0A7GDC4</accession>
<dbReference type="Proteomes" id="UP000030624">
    <property type="component" value="Chromosome"/>
</dbReference>
<name>A0A0A7GDC4_GEOAI</name>
<dbReference type="RefSeq" id="WP_048091654.1">
    <property type="nucleotide sequence ID" value="NZ_CP009552.1"/>
</dbReference>
<dbReference type="STRING" id="565033.GACE_0994"/>
<sequence length="92" mass="10787">MIAVPLDAMLRKVVLDVFRCRGCNGEGKVKNPYFEVCMRDGDWEDWDCDSCYYRDGCRDGEVLTCPDCQGEGYERLDWKEFLRRLTEDADDE</sequence>
<dbReference type="HOGENOM" id="CLU_2406219_0_0_2"/>
<dbReference type="EMBL" id="CP009552">
    <property type="protein sequence ID" value="AIY90039.1"/>
    <property type="molecule type" value="Genomic_DNA"/>
</dbReference>
<reference evidence="1 2" key="1">
    <citation type="journal article" date="2015" name="Appl. Environ. Microbiol.">
        <title>The Geoglobus acetivorans genome: Fe(III) reduction, acetate utilization, autotrophic growth, and degradation of aromatic compounds in a hyperthermophilic archaeon.</title>
        <authorList>
            <person name="Mardanov A.V."/>
            <person name="Slododkina G.B."/>
            <person name="Slobodkin A.I."/>
            <person name="Beletsky A.V."/>
            <person name="Gavrilov S.N."/>
            <person name="Kublanov I.V."/>
            <person name="Bonch-Osmolovskaya E.A."/>
            <person name="Skryabin K.G."/>
            <person name="Ravin N.V."/>
        </authorList>
    </citation>
    <scope>NUCLEOTIDE SEQUENCE [LARGE SCALE GENOMIC DNA]</scope>
    <source>
        <strain evidence="1 2">SBH6</strain>
    </source>
</reference>
<dbReference type="GeneID" id="24797583"/>